<accession>A0ABR9DFI9</accession>
<dbReference type="EMBL" id="JACXST010000002">
    <property type="protein sequence ID" value="MBD9361705.1"/>
    <property type="molecule type" value="Genomic_DNA"/>
</dbReference>
<reference evidence="1 2" key="1">
    <citation type="submission" date="2020-09" db="EMBL/GenBank/DDBJ databases">
        <title>Methylomonas albis sp. nov. and Methylomonas fluvii sp. nov.: Two cold-adapted methanotrophs from the River Elbe and an amended description of Methylovulum psychrotolerans strain Eb1.</title>
        <authorList>
            <person name="Bussmann I.K."/>
            <person name="Klings K.-W."/>
            <person name="Warnstedt J."/>
            <person name="Hoppert M."/>
            <person name="Saborowski A."/>
            <person name="Horn F."/>
            <person name="Liebner S."/>
        </authorList>
    </citation>
    <scope>NUCLEOTIDE SEQUENCE [LARGE SCALE GENOMIC DNA]</scope>
    <source>
        <strain evidence="1 2">EbB</strain>
    </source>
</reference>
<name>A0ABR9DFI9_9GAMM</name>
<dbReference type="Proteomes" id="UP000641152">
    <property type="component" value="Unassembled WGS sequence"/>
</dbReference>
<protein>
    <recommendedName>
        <fullName evidence="3">Glycosyl transferase family 2</fullName>
    </recommendedName>
</protein>
<keyword evidence="2" id="KW-1185">Reference proteome</keyword>
<evidence type="ECO:0008006" key="3">
    <source>
        <dbReference type="Google" id="ProtNLM"/>
    </source>
</evidence>
<proteinExistence type="predicted"/>
<dbReference type="InterPro" id="IPR029044">
    <property type="entry name" value="Nucleotide-diphossugar_trans"/>
</dbReference>
<gene>
    <name evidence="1" type="ORF">EBB_14485</name>
</gene>
<sequence>MNYLNEIKGYLKIKISQLLMRYPTHHKPLKIQHPPKNKPKVLILGIYLEYRENTFNHLINAFNESIACDVDQIWVSLNPKNSPKSNETENKNYASHVLVKQLFELKPKFTILNELLEEIDISKYDYIVFTDDDIFVDDNFLDAFIGWQQHLNFCLAQPARTRTSTADNTFVVSRPWLNARETHFVEIGPLFSMDKSIVNELLPFDLESPMGWGYDLVWPIKVIASGKTMGIIDATPVQHSMRPQGAAYSTAKESILMNEYLSKKQHINFREACTIVKNYSKISFLKKPFNLF</sequence>
<dbReference type="RefSeq" id="WP_192394486.1">
    <property type="nucleotide sequence ID" value="NZ_CAJHIU010000002.1"/>
</dbReference>
<dbReference type="Gene3D" id="3.90.550.10">
    <property type="entry name" value="Spore Coat Polysaccharide Biosynthesis Protein SpsA, Chain A"/>
    <property type="match status" value="1"/>
</dbReference>
<evidence type="ECO:0000313" key="1">
    <source>
        <dbReference type="EMBL" id="MBD9361705.1"/>
    </source>
</evidence>
<dbReference type="SUPFAM" id="SSF53448">
    <property type="entry name" value="Nucleotide-diphospho-sugar transferases"/>
    <property type="match status" value="1"/>
</dbReference>
<evidence type="ECO:0000313" key="2">
    <source>
        <dbReference type="Proteomes" id="UP000641152"/>
    </source>
</evidence>
<comment type="caution">
    <text evidence="1">The sequence shown here is derived from an EMBL/GenBank/DDBJ whole genome shotgun (WGS) entry which is preliminary data.</text>
</comment>
<organism evidence="1 2">
    <name type="scientific">Methylomonas fluvii</name>
    <dbReference type="NCBI Taxonomy" id="1854564"/>
    <lineage>
        <taxon>Bacteria</taxon>
        <taxon>Pseudomonadati</taxon>
        <taxon>Pseudomonadota</taxon>
        <taxon>Gammaproteobacteria</taxon>
        <taxon>Methylococcales</taxon>
        <taxon>Methylococcaceae</taxon>
        <taxon>Methylomonas</taxon>
    </lineage>
</organism>